<keyword evidence="3" id="KW-1185">Reference proteome</keyword>
<dbReference type="EMBL" id="BMML01000021">
    <property type="protein sequence ID" value="GGN33536.1"/>
    <property type="molecule type" value="Genomic_DNA"/>
</dbReference>
<dbReference type="Gene3D" id="3.10.450.50">
    <property type="match status" value="1"/>
</dbReference>
<reference evidence="2" key="1">
    <citation type="journal article" date="2014" name="Int. J. Syst. Evol. Microbiol.">
        <title>Complete genome sequence of Corynebacterium casei LMG S-19264T (=DSM 44701T), isolated from a smear-ripened cheese.</title>
        <authorList>
            <consortium name="US DOE Joint Genome Institute (JGI-PGF)"/>
            <person name="Walter F."/>
            <person name="Albersmeier A."/>
            <person name="Kalinowski J."/>
            <person name="Ruckert C."/>
        </authorList>
    </citation>
    <scope>NUCLEOTIDE SEQUENCE</scope>
    <source>
        <strain evidence="2">CGMCC 4.7110</strain>
    </source>
</reference>
<comment type="caution">
    <text evidence="2">The sequence shown here is derived from an EMBL/GenBank/DDBJ whole genome shotgun (WGS) entry which is preliminary data.</text>
</comment>
<evidence type="ECO:0000313" key="2">
    <source>
        <dbReference type="EMBL" id="GGN33536.1"/>
    </source>
</evidence>
<dbReference type="InterPro" id="IPR032710">
    <property type="entry name" value="NTF2-like_dom_sf"/>
</dbReference>
<dbReference type="CDD" id="cd00531">
    <property type="entry name" value="NTF2_like"/>
    <property type="match status" value="1"/>
</dbReference>
<sequence>MTVTGTTPVDPGFAMLYQHIQQFYARQMQLLDDGEAEKWAETFTEDGVFDGNAFDKPAVGRSAVGTAARRAVDGYTARGIQRRHWLGMLSVEQRDADEVLVTCYAQVLETPRGGRPELRASTGCRDLLVRDGQGWLVKHRFIHRDDLG</sequence>
<feature type="domain" description="SnoaL-like" evidence="1">
    <location>
        <begin position="18"/>
        <end position="140"/>
    </location>
</feature>
<proteinExistence type="predicted"/>
<dbReference type="InterPro" id="IPR037401">
    <property type="entry name" value="SnoaL-like"/>
</dbReference>
<evidence type="ECO:0000313" key="3">
    <source>
        <dbReference type="Proteomes" id="UP000653411"/>
    </source>
</evidence>
<protein>
    <recommendedName>
        <fullName evidence="1">SnoaL-like domain-containing protein</fullName>
    </recommendedName>
</protein>
<organism evidence="2 3">
    <name type="scientific">Streptomyces fuscichromogenes</name>
    <dbReference type="NCBI Taxonomy" id="1324013"/>
    <lineage>
        <taxon>Bacteria</taxon>
        <taxon>Bacillati</taxon>
        <taxon>Actinomycetota</taxon>
        <taxon>Actinomycetes</taxon>
        <taxon>Kitasatosporales</taxon>
        <taxon>Streptomycetaceae</taxon>
        <taxon>Streptomyces</taxon>
    </lineage>
</organism>
<dbReference type="Pfam" id="PF13577">
    <property type="entry name" value="SnoaL_4"/>
    <property type="match status" value="1"/>
</dbReference>
<accession>A0A918CV69</accession>
<name>A0A918CV69_9ACTN</name>
<dbReference type="RefSeq" id="WP_189267211.1">
    <property type="nucleotide sequence ID" value="NZ_BMML01000021.1"/>
</dbReference>
<dbReference type="Proteomes" id="UP000653411">
    <property type="component" value="Unassembled WGS sequence"/>
</dbReference>
<evidence type="ECO:0000259" key="1">
    <source>
        <dbReference type="Pfam" id="PF13577"/>
    </source>
</evidence>
<dbReference type="SUPFAM" id="SSF54427">
    <property type="entry name" value="NTF2-like"/>
    <property type="match status" value="1"/>
</dbReference>
<gene>
    <name evidence="2" type="ORF">GCM10011578_073460</name>
</gene>
<reference evidence="2" key="2">
    <citation type="submission" date="2020-09" db="EMBL/GenBank/DDBJ databases">
        <authorList>
            <person name="Sun Q."/>
            <person name="Zhou Y."/>
        </authorList>
    </citation>
    <scope>NUCLEOTIDE SEQUENCE</scope>
    <source>
        <strain evidence="2">CGMCC 4.7110</strain>
    </source>
</reference>
<dbReference type="AlphaFoldDB" id="A0A918CV69"/>